<dbReference type="OMA" id="ICHLHEY"/>
<evidence type="ECO:0000313" key="3">
    <source>
        <dbReference type="EMBL" id="KCW80957.1"/>
    </source>
</evidence>
<name>A0A059CRI0_EUCGR</name>
<dbReference type="GO" id="GO:0004672">
    <property type="term" value="F:protein kinase activity"/>
    <property type="evidence" value="ECO:0007669"/>
    <property type="project" value="InterPro"/>
</dbReference>
<dbReference type="InterPro" id="IPR000719">
    <property type="entry name" value="Prot_kinase_dom"/>
</dbReference>
<dbReference type="InterPro" id="IPR011009">
    <property type="entry name" value="Kinase-like_dom_sf"/>
</dbReference>
<dbReference type="GO" id="GO:0005524">
    <property type="term" value="F:ATP binding"/>
    <property type="evidence" value="ECO:0007669"/>
    <property type="project" value="InterPro"/>
</dbReference>
<dbReference type="SUPFAM" id="SSF56112">
    <property type="entry name" value="Protein kinase-like (PK-like)"/>
    <property type="match status" value="1"/>
</dbReference>
<dbReference type="STRING" id="71139.A0A059CRI0"/>
<organism evidence="3">
    <name type="scientific">Eucalyptus grandis</name>
    <name type="common">Flooded gum</name>
    <dbReference type="NCBI Taxonomy" id="71139"/>
    <lineage>
        <taxon>Eukaryota</taxon>
        <taxon>Viridiplantae</taxon>
        <taxon>Streptophyta</taxon>
        <taxon>Embryophyta</taxon>
        <taxon>Tracheophyta</taxon>
        <taxon>Spermatophyta</taxon>
        <taxon>Magnoliopsida</taxon>
        <taxon>eudicotyledons</taxon>
        <taxon>Gunneridae</taxon>
        <taxon>Pentapetalae</taxon>
        <taxon>rosids</taxon>
        <taxon>malvids</taxon>
        <taxon>Myrtales</taxon>
        <taxon>Myrtaceae</taxon>
        <taxon>Myrtoideae</taxon>
        <taxon>Eucalypteae</taxon>
        <taxon>Eucalyptus</taxon>
    </lineage>
</organism>
<dbReference type="EMBL" id="KK198755">
    <property type="protein sequence ID" value="KCW80957.1"/>
    <property type="molecule type" value="Genomic_DNA"/>
</dbReference>
<proteinExistence type="inferred from homology"/>
<dbReference type="InParanoid" id="A0A059CRI0"/>
<dbReference type="Gene3D" id="1.10.510.10">
    <property type="entry name" value="Transferase(Phosphotransferase) domain 1"/>
    <property type="match status" value="1"/>
</dbReference>
<feature type="domain" description="Protein kinase" evidence="2">
    <location>
        <begin position="1"/>
        <end position="90"/>
    </location>
</feature>
<accession>A0A059CRI0</accession>
<sequence length="90" mass="10113">MDLLGPSLQPRFVNNFPNVPLEAIAYIAVEVISILEKLHFGGYIHGDIIPGKFLLGPPGTPEERRLFLTDLGLGICHLHEYFICSRNQRL</sequence>
<gene>
    <name evidence="3" type="ORF">EUGRSUZ_C02319</name>
</gene>
<dbReference type="Gramene" id="KCW80957">
    <property type="protein sequence ID" value="KCW80957"/>
    <property type="gene ID" value="EUGRSUZ_C02319"/>
</dbReference>
<dbReference type="PROSITE" id="PS50011">
    <property type="entry name" value="PROTEIN_KINASE_DOM"/>
    <property type="match status" value="1"/>
</dbReference>
<dbReference type="PANTHER" id="PTHR11909">
    <property type="entry name" value="CASEIN KINASE-RELATED"/>
    <property type="match status" value="1"/>
</dbReference>
<reference evidence="3" key="1">
    <citation type="submission" date="2013-07" db="EMBL/GenBank/DDBJ databases">
        <title>The genome of Eucalyptus grandis.</title>
        <authorList>
            <person name="Schmutz J."/>
            <person name="Hayes R."/>
            <person name="Myburg A."/>
            <person name="Tuskan G."/>
            <person name="Grattapaglia D."/>
            <person name="Rokhsar D.S."/>
        </authorList>
    </citation>
    <scope>NUCLEOTIDE SEQUENCE</scope>
    <source>
        <tissue evidence="3">Leaf extractions</tissue>
    </source>
</reference>
<dbReference type="InterPro" id="IPR050235">
    <property type="entry name" value="CK1_Ser-Thr_kinase"/>
</dbReference>
<protein>
    <recommendedName>
        <fullName evidence="2">Protein kinase domain-containing protein</fullName>
    </recommendedName>
</protein>
<evidence type="ECO:0000256" key="1">
    <source>
        <dbReference type="ARBA" id="ARBA00005926"/>
    </source>
</evidence>
<evidence type="ECO:0000259" key="2">
    <source>
        <dbReference type="PROSITE" id="PS50011"/>
    </source>
</evidence>
<comment type="similarity">
    <text evidence="1">Belongs to the protein kinase superfamily. CK1 Ser/Thr protein kinase family. Casein kinase I subfamily.</text>
</comment>
<dbReference type="AlphaFoldDB" id="A0A059CRI0"/>